<feature type="chain" id="PRO_5007857153" evidence="1">
    <location>
        <begin position="17"/>
        <end position="142"/>
    </location>
</feature>
<protein>
    <submittedName>
        <fullName evidence="2">Uncharacterized protein</fullName>
    </submittedName>
</protein>
<sequence length="142" mass="16047">MVAYLWLVWYEALARAASRHWALAVTYEAHEQAYATFYEVVGDSSGGRYHPRVVRRVHLTSKHGSTPYAGKLLLGEITDEVLKVLEAYSETAAELVNSHNKKRGIHEWTCHDWAIIIARSLKDALLLPEGTLVRVEKSARFG</sequence>
<proteinExistence type="predicted"/>
<dbReference type="Proteomes" id="UP000076871">
    <property type="component" value="Unassembled WGS sequence"/>
</dbReference>
<evidence type="ECO:0000313" key="3">
    <source>
        <dbReference type="Proteomes" id="UP000076871"/>
    </source>
</evidence>
<accession>A0A165ECX0</accession>
<dbReference type="InParanoid" id="A0A165ECX0"/>
<feature type="signal peptide" evidence="1">
    <location>
        <begin position="1"/>
        <end position="16"/>
    </location>
</feature>
<reference evidence="2 3" key="1">
    <citation type="journal article" date="2016" name="Mol. Biol. Evol.">
        <title>Comparative Genomics of Early-Diverging Mushroom-Forming Fungi Provides Insights into the Origins of Lignocellulose Decay Capabilities.</title>
        <authorList>
            <person name="Nagy L.G."/>
            <person name="Riley R."/>
            <person name="Tritt A."/>
            <person name="Adam C."/>
            <person name="Daum C."/>
            <person name="Floudas D."/>
            <person name="Sun H."/>
            <person name="Yadav J.S."/>
            <person name="Pangilinan J."/>
            <person name="Larsson K.H."/>
            <person name="Matsuura K."/>
            <person name="Barry K."/>
            <person name="Labutti K."/>
            <person name="Kuo R."/>
            <person name="Ohm R.A."/>
            <person name="Bhattacharya S.S."/>
            <person name="Shirouzu T."/>
            <person name="Yoshinaga Y."/>
            <person name="Martin F.M."/>
            <person name="Grigoriev I.V."/>
            <person name="Hibbett D.S."/>
        </authorList>
    </citation>
    <scope>NUCLEOTIDE SEQUENCE [LARGE SCALE GENOMIC DNA]</scope>
    <source>
        <strain evidence="2 3">93-53</strain>
    </source>
</reference>
<organism evidence="2 3">
    <name type="scientific">Laetiporus sulphureus 93-53</name>
    <dbReference type="NCBI Taxonomy" id="1314785"/>
    <lineage>
        <taxon>Eukaryota</taxon>
        <taxon>Fungi</taxon>
        <taxon>Dikarya</taxon>
        <taxon>Basidiomycota</taxon>
        <taxon>Agaricomycotina</taxon>
        <taxon>Agaricomycetes</taxon>
        <taxon>Polyporales</taxon>
        <taxon>Laetiporus</taxon>
    </lineage>
</organism>
<dbReference type="EMBL" id="KV427622">
    <property type="protein sequence ID" value="KZT06755.1"/>
    <property type="molecule type" value="Genomic_DNA"/>
</dbReference>
<evidence type="ECO:0000313" key="2">
    <source>
        <dbReference type="EMBL" id="KZT06755.1"/>
    </source>
</evidence>
<dbReference type="AlphaFoldDB" id="A0A165ECX0"/>
<keyword evidence="3" id="KW-1185">Reference proteome</keyword>
<name>A0A165ECX0_9APHY</name>
<gene>
    <name evidence="2" type="ORF">LAESUDRAFT_678708</name>
</gene>
<dbReference type="GeneID" id="63822716"/>
<dbReference type="RefSeq" id="XP_040764495.1">
    <property type="nucleotide sequence ID" value="XM_040905686.1"/>
</dbReference>
<evidence type="ECO:0000256" key="1">
    <source>
        <dbReference type="SAM" id="SignalP"/>
    </source>
</evidence>
<dbReference type="OrthoDB" id="3185595at2759"/>
<keyword evidence="1" id="KW-0732">Signal</keyword>